<name>A0ABV7YP63_9ACTN</name>
<gene>
    <name evidence="2" type="ORF">ACFOUW_33635</name>
</gene>
<feature type="transmembrane region" description="Helical" evidence="1">
    <location>
        <begin position="65"/>
        <end position="86"/>
    </location>
</feature>
<feature type="transmembrane region" description="Helical" evidence="1">
    <location>
        <begin position="6"/>
        <end position="25"/>
    </location>
</feature>
<proteinExistence type="predicted"/>
<evidence type="ECO:0000313" key="3">
    <source>
        <dbReference type="Proteomes" id="UP001595699"/>
    </source>
</evidence>
<evidence type="ECO:0008006" key="4">
    <source>
        <dbReference type="Google" id="ProtNLM"/>
    </source>
</evidence>
<dbReference type="Proteomes" id="UP001595699">
    <property type="component" value="Unassembled WGS sequence"/>
</dbReference>
<reference evidence="3" key="1">
    <citation type="journal article" date="2019" name="Int. J. Syst. Evol. Microbiol.">
        <title>The Global Catalogue of Microorganisms (GCM) 10K type strain sequencing project: providing services to taxonomists for standard genome sequencing and annotation.</title>
        <authorList>
            <consortium name="The Broad Institute Genomics Platform"/>
            <consortium name="The Broad Institute Genome Sequencing Center for Infectious Disease"/>
            <person name="Wu L."/>
            <person name="Ma J."/>
        </authorList>
    </citation>
    <scope>NUCLEOTIDE SEQUENCE [LARGE SCALE GENOMIC DNA]</scope>
    <source>
        <strain evidence="3">CGMCC 4.7241</strain>
    </source>
</reference>
<feature type="transmembrane region" description="Helical" evidence="1">
    <location>
        <begin position="37"/>
        <end position="59"/>
    </location>
</feature>
<sequence length="121" mass="13172">MIPWLGNGLMIAALLFAAFAIITFFRKQPPGTIDLTLALILEVAVLAQVVVAIVLMVGGDRPVEFGTFIGYLVASVLILPLAMLWGLSERSKWSSLVLFVAFFVVIVIVLRMQQTWLGPGV</sequence>
<organism evidence="2 3">
    <name type="scientific">Tenggerimyces flavus</name>
    <dbReference type="NCBI Taxonomy" id="1708749"/>
    <lineage>
        <taxon>Bacteria</taxon>
        <taxon>Bacillati</taxon>
        <taxon>Actinomycetota</taxon>
        <taxon>Actinomycetes</taxon>
        <taxon>Propionibacteriales</taxon>
        <taxon>Nocardioidaceae</taxon>
        <taxon>Tenggerimyces</taxon>
    </lineage>
</organism>
<keyword evidence="3" id="KW-1185">Reference proteome</keyword>
<accession>A0ABV7YP63</accession>
<keyword evidence="1" id="KW-0472">Membrane</keyword>
<feature type="transmembrane region" description="Helical" evidence="1">
    <location>
        <begin position="93"/>
        <end position="112"/>
    </location>
</feature>
<keyword evidence="1" id="KW-0812">Transmembrane</keyword>
<dbReference type="RefSeq" id="WP_307782605.1">
    <property type="nucleotide sequence ID" value="NZ_JAFBCM010000001.1"/>
</dbReference>
<evidence type="ECO:0000313" key="2">
    <source>
        <dbReference type="EMBL" id="MFC3765819.1"/>
    </source>
</evidence>
<keyword evidence="1" id="KW-1133">Transmembrane helix</keyword>
<dbReference type="EMBL" id="JBHRZH010000043">
    <property type="protein sequence ID" value="MFC3765819.1"/>
    <property type="molecule type" value="Genomic_DNA"/>
</dbReference>
<protein>
    <recommendedName>
        <fullName evidence="4">Integral membrane protein</fullName>
    </recommendedName>
</protein>
<comment type="caution">
    <text evidence="2">The sequence shown here is derived from an EMBL/GenBank/DDBJ whole genome shotgun (WGS) entry which is preliminary data.</text>
</comment>
<evidence type="ECO:0000256" key="1">
    <source>
        <dbReference type="SAM" id="Phobius"/>
    </source>
</evidence>